<dbReference type="InterPro" id="IPR035906">
    <property type="entry name" value="MetI-like_sf"/>
</dbReference>
<feature type="transmembrane region" description="Helical" evidence="7">
    <location>
        <begin position="12"/>
        <end position="30"/>
    </location>
</feature>
<name>A0A1I3I5S0_9HYPH</name>
<dbReference type="Proteomes" id="UP000242763">
    <property type="component" value="Unassembled WGS sequence"/>
</dbReference>
<dbReference type="GO" id="GO:0005886">
    <property type="term" value="C:plasma membrane"/>
    <property type="evidence" value="ECO:0007669"/>
    <property type="project" value="UniProtKB-SubCell"/>
</dbReference>
<reference evidence="10" key="1">
    <citation type="submission" date="2016-10" db="EMBL/GenBank/DDBJ databases">
        <authorList>
            <person name="Varghese N."/>
            <person name="Submissions S."/>
        </authorList>
    </citation>
    <scope>NUCLEOTIDE SEQUENCE [LARGE SCALE GENOMIC DNA]</scope>
    <source>
        <strain evidence="10">DSM 21857</strain>
    </source>
</reference>
<evidence type="ECO:0000256" key="6">
    <source>
        <dbReference type="ARBA" id="ARBA00023136"/>
    </source>
</evidence>
<proteinExistence type="inferred from homology"/>
<evidence type="ECO:0000313" key="10">
    <source>
        <dbReference type="Proteomes" id="UP000242763"/>
    </source>
</evidence>
<dbReference type="AlphaFoldDB" id="A0A1I3I5S0"/>
<dbReference type="CDD" id="cd06261">
    <property type="entry name" value="TM_PBP2"/>
    <property type="match status" value="1"/>
</dbReference>
<dbReference type="STRING" id="1121003.SAMN03080618_00410"/>
<dbReference type="Pfam" id="PF00528">
    <property type="entry name" value="BPD_transp_1"/>
    <property type="match status" value="1"/>
</dbReference>
<organism evidence="9 10">
    <name type="scientific">Aquamicrobium aerolatum DSM 21857</name>
    <dbReference type="NCBI Taxonomy" id="1121003"/>
    <lineage>
        <taxon>Bacteria</taxon>
        <taxon>Pseudomonadati</taxon>
        <taxon>Pseudomonadota</taxon>
        <taxon>Alphaproteobacteria</taxon>
        <taxon>Hyphomicrobiales</taxon>
        <taxon>Phyllobacteriaceae</taxon>
        <taxon>Aerobium</taxon>
    </lineage>
</organism>
<accession>A0A1I3I5S0</accession>
<feature type="transmembrane region" description="Helical" evidence="7">
    <location>
        <begin position="99"/>
        <end position="120"/>
    </location>
</feature>
<gene>
    <name evidence="9" type="ORF">SAMN03080618_00410</name>
</gene>
<keyword evidence="4 7" id="KW-0812">Transmembrane</keyword>
<dbReference type="SUPFAM" id="SSF161098">
    <property type="entry name" value="MetI-like"/>
    <property type="match status" value="1"/>
</dbReference>
<evidence type="ECO:0000256" key="7">
    <source>
        <dbReference type="RuleBase" id="RU363032"/>
    </source>
</evidence>
<comment type="subcellular location">
    <subcellularLocation>
        <location evidence="1 7">Cell membrane</location>
        <topology evidence="1 7">Multi-pass membrane protein</topology>
    </subcellularLocation>
</comment>
<keyword evidence="5 7" id="KW-1133">Transmembrane helix</keyword>
<evidence type="ECO:0000313" key="9">
    <source>
        <dbReference type="EMBL" id="SFI43316.1"/>
    </source>
</evidence>
<feature type="transmembrane region" description="Helical" evidence="7">
    <location>
        <begin position="186"/>
        <end position="208"/>
    </location>
</feature>
<protein>
    <submittedName>
        <fullName evidence="9">Peptide/nickel transport system permease protein</fullName>
    </submittedName>
</protein>
<evidence type="ECO:0000256" key="5">
    <source>
        <dbReference type="ARBA" id="ARBA00022989"/>
    </source>
</evidence>
<dbReference type="RefSeq" id="WP_175556604.1">
    <property type="nucleotide sequence ID" value="NZ_FORF01000002.1"/>
</dbReference>
<feature type="transmembrane region" description="Helical" evidence="7">
    <location>
        <begin position="290"/>
        <end position="313"/>
    </location>
</feature>
<dbReference type="Pfam" id="PF19300">
    <property type="entry name" value="BPD_transp_1_N"/>
    <property type="match status" value="1"/>
</dbReference>
<keyword evidence="10" id="KW-1185">Reference proteome</keyword>
<dbReference type="PANTHER" id="PTHR43376">
    <property type="entry name" value="OLIGOPEPTIDE TRANSPORT SYSTEM PERMEASE PROTEIN"/>
    <property type="match status" value="1"/>
</dbReference>
<evidence type="ECO:0000256" key="2">
    <source>
        <dbReference type="ARBA" id="ARBA00022448"/>
    </source>
</evidence>
<dbReference type="Gene3D" id="1.10.3720.10">
    <property type="entry name" value="MetI-like"/>
    <property type="match status" value="1"/>
</dbReference>
<comment type="similarity">
    <text evidence="7">Belongs to the binding-protein-dependent transport system permease family.</text>
</comment>
<keyword evidence="3" id="KW-1003">Cell membrane</keyword>
<evidence type="ECO:0000256" key="1">
    <source>
        <dbReference type="ARBA" id="ARBA00004651"/>
    </source>
</evidence>
<sequence>MSSFWLRRLWHSALTLFTMLTLMFFMFRMLPGDPTATVISPALYPKAQEALKIQFGLDKPLWEQYLRYLGNLATLDFGLSFHTGRPVAEEIGGRLLNTILLVFPSMIAAYVLGSFVGAILGWKRGSKTEAILVFVSTALQSAPVFWLSMIAILFFSIKLDLFPVGHIVTPGMFPDEDWRMYFSLDFLHHLALPFLINTIYNFCFPFLLMRSSILATVGEEYIELARMKGLTEKAVLYRHAMRNSLLPIATTLPMTLGWAVAGSVVIETVFSWPGLGLLMVEAVGHSDFPMVQAAFLLIAALTVAGTLMADLLYSILDPRIVNH</sequence>
<dbReference type="GO" id="GO:0055085">
    <property type="term" value="P:transmembrane transport"/>
    <property type="evidence" value="ECO:0007669"/>
    <property type="project" value="InterPro"/>
</dbReference>
<evidence type="ECO:0000256" key="4">
    <source>
        <dbReference type="ARBA" id="ARBA00022692"/>
    </source>
</evidence>
<keyword evidence="6 7" id="KW-0472">Membrane</keyword>
<feature type="transmembrane region" description="Helical" evidence="7">
    <location>
        <begin position="132"/>
        <end position="157"/>
    </location>
</feature>
<evidence type="ECO:0000256" key="3">
    <source>
        <dbReference type="ARBA" id="ARBA00022475"/>
    </source>
</evidence>
<feature type="domain" description="ABC transmembrane type-1" evidence="8">
    <location>
        <begin position="95"/>
        <end position="309"/>
    </location>
</feature>
<keyword evidence="2 7" id="KW-0813">Transport</keyword>
<dbReference type="PANTHER" id="PTHR43376:SF1">
    <property type="entry name" value="OLIGOPEPTIDE TRANSPORT SYSTEM PERMEASE PROTEIN"/>
    <property type="match status" value="1"/>
</dbReference>
<feature type="transmembrane region" description="Helical" evidence="7">
    <location>
        <begin position="245"/>
        <end position="270"/>
    </location>
</feature>
<dbReference type="InterPro" id="IPR045621">
    <property type="entry name" value="BPD_transp_1_N"/>
</dbReference>
<dbReference type="PROSITE" id="PS50928">
    <property type="entry name" value="ABC_TM1"/>
    <property type="match status" value="1"/>
</dbReference>
<evidence type="ECO:0000259" key="8">
    <source>
        <dbReference type="PROSITE" id="PS50928"/>
    </source>
</evidence>
<dbReference type="InterPro" id="IPR000515">
    <property type="entry name" value="MetI-like"/>
</dbReference>
<dbReference type="EMBL" id="FORF01000002">
    <property type="protein sequence ID" value="SFI43316.1"/>
    <property type="molecule type" value="Genomic_DNA"/>
</dbReference>